<gene>
    <name evidence="3" type="ORF">NCTC11470_01023</name>
</gene>
<evidence type="ECO:0000313" key="4">
    <source>
        <dbReference type="Proteomes" id="UP000254835"/>
    </source>
</evidence>
<dbReference type="RefSeq" id="WP_004709547.1">
    <property type="nucleotide sequence ID" value="NZ_CABHXP010000234.1"/>
</dbReference>
<dbReference type="GeneID" id="57906270"/>
<dbReference type="InterPro" id="IPR011008">
    <property type="entry name" value="Dimeric_a/b-barrel"/>
</dbReference>
<evidence type="ECO:0000259" key="2">
    <source>
        <dbReference type="Pfam" id="PF03795"/>
    </source>
</evidence>
<accession>A0A380PQY2</accession>
<feature type="domain" description="YCII-related" evidence="2">
    <location>
        <begin position="1"/>
        <end position="79"/>
    </location>
</feature>
<dbReference type="Pfam" id="PF03795">
    <property type="entry name" value="YCII"/>
    <property type="match status" value="1"/>
</dbReference>
<dbReference type="PANTHER" id="PTHR37828:SF1">
    <property type="entry name" value="YCII-RELATED DOMAIN-CONTAINING PROTEIN"/>
    <property type="match status" value="1"/>
</dbReference>
<dbReference type="OrthoDB" id="9814407at2"/>
<protein>
    <submittedName>
        <fullName evidence="3">YCII domain-containing protein</fullName>
    </submittedName>
</protein>
<dbReference type="SUPFAM" id="SSF54909">
    <property type="entry name" value="Dimeric alpha+beta barrel"/>
    <property type="match status" value="1"/>
</dbReference>
<evidence type="ECO:0000313" key="3">
    <source>
        <dbReference type="EMBL" id="SUP76000.1"/>
    </source>
</evidence>
<dbReference type="Proteomes" id="UP000254835">
    <property type="component" value="Unassembled WGS sequence"/>
</dbReference>
<dbReference type="AlphaFoldDB" id="A0A380PQY2"/>
<dbReference type="InterPro" id="IPR005545">
    <property type="entry name" value="YCII"/>
</dbReference>
<organism evidence="3 4">
    <name type="scientific">Yersinia frederiksenii</name>
    <dbReference type="NCBI Taxonomy" id="29484"/>
    <lineage>
        <taxon>Bacteria</taxon>
        <taxon>Pseudomonadati</taxon>
        <taxon>Pseudomonadota</taxon>
        <taxon>Gammaproteobacteria</taxon>
        <taxon>Enterobacterales</taxon>
        <taxon>Yersiniaceae</taxon>
        <taxon>Yersinia</taxon>
    </lineage>
</organism>
<proteinExistence type="inferred from homology"/>
<reference evidence="3 4" key="1">
    <citation type="submission" date="2018-06" db="EMBL/GenBank/DDBJ databases">
        <authorList>
            <consortium name="Pathogen Informatics"/>
            <person name="Doyle S."/>
        </authorList>
    </citation>
    <scope>NUCLEOTIDE SEQUENCE [LARGE SCALE GENOMIC DNA]</scope>
    <source>
        <strain evidence="3 4">NCTC11470</strain>
    </source>
</reference>
<name>A0A380PQY2_YERFR</name>
<dbReference type="EMBL" id="UHJA01000001">
    <property type="protein sequence ID" value="SUP76000.1"/>
    <property type="molecule type" value="Genomic_DNA"/>
</dbReference>
<comment type="similarity">
    <text evidence="1">Belongs to the YciI family.</text>
</comment>
<dbReference type="PANTHER" id="PTHR37828">
    <property type="entry name" value="GSR2449 PROTEIN"/>
    <property type="match status" value="1"/>
</dbReference>
<evidence type="ECO:0000256" key="1">
    <source>
        <dbReference type="ARBA" id="ARBA00007689"/>
    </source>
</evidence>
<sequence>MFVVTLTYHQPIEVVEPLTESHKEWLKKYYAQGAFIASGRKVPRTGGIILAKSIAREELDKILAEDPFNAVAHYEVVEFIPSMAIESVAALKTL</sequence>